<evidence type="ECO:0000313" key="3">
    <source>
        <dbReference type="Proteomes" id="UP001595833"/>
    </source>
</evidence>
<keyword evidence="3" id="KW-1185">Reference proteome</keyword>
<comment type="caution">
    <text evidence="2">The sequence shown here is derived from an EMBL/GenBank/DDBJ whole genome shotgun (WGS) entry which is preliminary data.</text>
</comment>
<evidence type="ECO:0000256" key="1">
    <source>
        <dbReference type="SAM" id="Phobius"/>
    </source>
</evidence>
<protein>
    <submittedName>
        <fullName evidence="2">Uncharacterized protein</fullName>
    </submittedName>
</protein>
<keyword evidence="1" id="KW-1133">Transmembrane helix</keyword>
<dbReference type="RefSeq" id="WP_344043596.1">
    <property type="nucleotide sequence ID" value="NZ_BAAAKE010000048.1"/>
</dbReference>
<gene>
    <name evidence="2" type="ORF">ACFPFM_22105</name>
</gene>
<feature type="transmembrane region" description="Helical" evidence="1">
    <location>
        <begin position="20"/>
        <end position="39"/>
    </location>
</feature>
<dbReference type="EMBL" id="JBHSJB010000020">
    <property type="protein sequence ID" value="MFC5056441.1"/>
    <property type="molecule type" value="Genomic_DNA"/>
</dbReference>
<proteinExistence type="predicted"/>
<organism evidence="2 3">
    <name type="scientific">Saccharothrix xinjiangensis</name>
    <dbReference type="NCBI Taxonomy" id="204798"/>
    <lineage>
        <taxon>Bacteria</taxon>
        <taxon>Bacillati</taxon>
        <taxon>Actinomycetota</taxon>
        <taxon>Actinomycetes</taxon>
        <taxon>Pseudonocardiales</taxon>
        <taxon>Pseudonocardiaceae</taxon>
        <taxon>Saccharothrix</taxon>
    </lineage>
</organism>
<keyword evidence="1" id="KW-0472">Membrane</keyword>
<reference evidence="3" key="1">
    <citation type="journal article" date="2019" name="Int. J. Syst. Evol. Microbiol.">
        <title>The Global Catalogue of Microorganisms (GCM) 10K type strain sequencing project: providing services to taxonomists for standard genome sequencing and annotation.</title>
        <authorList>
            <consortium name="The Broad Institute Genomics Platform"/>
            <consortium name="The Broad Institute Genome Sequencing Center for Infectious Disease"/>
            <person name="Wu L."/>
            <person name="Ma J."/>
        </authorList>
    </citation>
    <scope>NUCLEOTIDE SEQUENCE [LARGE SCALE GENOMIC DNA]</scope>
    <source>
        <strain evidence="3">KCTC 12848</strain>
    </source>
</reference>
<keyword evidence="1" id="KW-0812">Transmembrane</keyword>
<feature type="transmembrane region" description="Helical" evidence="1">
    <location>
        <begin position="51"/>
        <end position="72"/>
    </location>
</feature>
<dbReference type="Proteomes" id="UP001595833">
    <property type="component" value="Unassembled WGS sequence"/>
</dbReference>
<accession>A0ABV9Y755</accession>
<evidence type="ECO:0000313" key="2">
    <source>
        <dbReference type="EMBL" id="MFC5056441.1"/>
    </source>
</evidence>
<sequence length="93" mass="9587">MTAEHGLRGVVAEAGDRQVLWAVTVIIGAVVGLTFVFGFGNVLSLALRLGVPVWVAPLVAPTVDLSVLALWLPADTSPCAGRIGSSFSPLGDF</sequence>
<name>A0ABV9Y755_9PSEU</name>